<dbReference type="AlphaFoldDB" id="U5D8K2"/>
<dbReference type="OMA" id="WIVPEWT"/>
<dbReference type="GO" id="GO:0016279">
    <property type="term" value="F:protein-lysine N-methyltransferase activity"/>
    <property type="evidence" value="ECO:0000318"/>
    <property type="project" value="GO_Central"/>
</dbReference>
<evidence type="ECO:0000256" key="3">
    <source>
        <dbReference type="ARBA" id="ARBA00022603"/>
    </source>
</evidence>
<dbReference type="Gene3D" id="3.40.50.150">
    <property type="entry name" value="Vaccinia Virus protein VP39"/>
    <property type="match status" value="1"/>
</dbReference>
<dbReference type="Proteomes" id="UP000017836">
    <property type="component" value="Unassembled WGS sequence"/>
</dbReference>
<keyword evidence="4" id="KW-0808">Transferase</keyword>
<dbReference type="Gramene" id="ERN16713">
    <property type="protein sequence ID" value="ERN16713"/>
    <property type="gene ID" value="AMTR_s00183p00029940"/>
</dbReference>
<gene>
    <name evidence="9" type="ORF">AMTR_s00183p00029940</name>
</gene>
<dbReference type="InterPro" id="IPR004498">
    <property type="entry name" value="Ribosomal_PrmA_MeTrfase"/>
</dbReference>
<evidence type="ECO:0000313" key="10">
    <source>
        <dbReference type="Proteomes" id="UP000017836"/>
    </source>
</evidence>
<name>U5D8K2_AMBTC</name>
<accession>U5D8K2</accession>
<dbReference type="Pfam" id="PF06325">
    <property type="entry name" value="PrmA"/>
    <property type="match status" value="1"/>
</dbReference>
<evidence type="ECO:0000313" key="9">
    <source>
        <dbReference type="EMBL" id="ERN16713.1"/>
    </source>
</evidence>
<dbReference type="InterPro" id="IPR050078">
    <property type="entry name" value="Ribosomal_L11_MeTrfase_PrmA"/>
</dbReference>
<dbReference type="HAMAP" id="MF_00735">
    <property type="entry name" value="Methyltr_PrmA"/>
    <property type="match status" value="1"/>
</dbReference>
<keyword evidence="2" id="KW-0963">Cytoplasm</keyword>
<dbReference type="CDD" id="cd02440">
    <property type="entry name" value="AdoMet_MTases"/>
    <property type="match status" value="1"/>
</dbReference>
<dbReference type="InterPro" id="IPR029063">
    <property type="entry name" value="SAM-dependent_MTases_sf"/>
</dbReference>
<reference evidence="10" key="1">
    <citation type="journal article" date="2013" name="Science">
        <title>The Amborella genome and the evolution of flowering plants.</title>
        <authorList>
            <consortium name="Amborella Genome Project"/>
        </authorList>
    </citation>
    <scope>NUCLEOTIDE SEQUENCE [LARGE SCALE GENOMIC DNA]</scope>
</reference>
<dbReference type="PANTHER" id="PTHR43648">
    <property type="entry name" value="ELECTRON TRANSFER FLAVOPROTEIN BETA SUBUNIT LYSINE METHYLTRANSFERASE"/>
    <property type="match status" value="1"/>
</dbReference>
<protein>
    <recommendedName>
        <fullName evidence="8">ETFB lysine methyltransferase</fullName>
    </recommendedName>
    <alternativeName>
        <fullName evidence="7">Protein N-lysine methyltransferase METTL20</fullName>
    </alternativeName>
</protein>
<dbReference type="SUPFAM" id="SSF53335">
    <property type="entry name" value="S-adenosyl-L-methionine-dependent methyltransferases"/>
    <property type="match status" value="1"/>
</dbReference>
<comment type="similarity">
    <text evidence="1">Belongs to the methyltransferase superfamily. PrmA family.</text>
</comment>
<evidence type="ECO:0000256" key="2">
    <source>
        <dbReference type="ARBA" id="ARBA00022490"/>
    </source>
</evidence>
<evidence type="ECO:0000256" key="5">
    <source>
        <dbReference type="ARBA" id="ARBA00022691"/>
    </source>
</evidence>
<sequence>MFLCNTRLPRFLSQFHHHAHLHLLSSSFSQSQPKKTTQPSFLSSSSQWRSHCNLTASVIGKLSLEDDTVSSSYLSARIWCRKDIAGLLSDALLCFGASSASIDDGDGDPDDAKICVTSFFEECQDVAGCISHAADSIGMKETPSYEVINGKEQDWVKIVEDMFHPVEVTNGLWIIPEWRTPVDIQATNIIINPGLAFGTGEHPTTRLCLLLLHELIKGGEHVLDYGTGSGILGIAAIKMGAALAVGVDIDPQAITSAHRNAALNNIEPDQMHFYQSKFKVPMPSSVGIENAMGENPCDGDIMAETAKYDIVIANLLLNPLRDLASHITAYAKPGAFIGLSGVLSEQVAQIREIYSSFLDNISVSEIDGWACIRGIRTPDQPC</sequence>
<dbReference type="OrthoDB" id="419617at2759"/>
<evidence type="ECO:0000256" key="8">
    <source>
        <dbReference type="ARBA" id="ARBA00042266"/>
    </source>
</evidence>
<dbReference type="GO" id="GO:0032259">
    <property type="term" value="P:methylation"/>
    <property type="evidence" value="ECO:0007669"/>
    <property type="project" value="UniProtKB-KW"/>
</dbReference>
<evidence type="ECO:0000256" key="7">
    <source>
        <dbReference type="ARBA" id="ARBA00041867"/>
    </source>
</evidence>
<dbReference type="EMBL" id="KI392415">
    <property type="protein sequence ID" value="ERN16713.1"/>
    <property type="molecule type" value="Genomic_DNA"/>
</dbReference>
<dbReference type="STRING" id="13333.U5D8K2"/>
<comment type="similarity">
    <text evidence="6">Belongs to the methyltransferase superfamily. ETFBKMT family.</text>
</comment>
<dbReference type="GO" id="GO:0009507">
    <property type="term" value="C:chloroplast"/>
    <property type="evidence" value="ECO:0007669"/>
    <property type="project" value="EnsemblPlants"/>
</dbReference>
<evidence type="ECO:0000256" key="4">
    <source>
        <dbReference type="ARBA" id="ARBA00022679"/>
    </source>
</evidence>
<proteinExistence type="inferred from homology"/>
<evidence type="ECO:0000256" key="6">
    <source>
        <dbReference type="ARBA" id="ARBA00037932"/>
    </source>
</evidence>
<dbReference type="GO" id="GO:0005739">
    <property type="term" value="C:mitochondrion"/>
    <property type="evidence" value="ECO:0000318"/>
    <property type="project" value="GO_Central"/>
</dbReference>
<evidence type="ECO:0000256" key="1">
    <source>
        <dbReference type="ARBA" id="ARBA00009741"/>
    </source>
</evidence>
<dbReference type="eggNOG" id="ENOG502QQTZ">
    <property type="taxonomic scope" value="Eukaryota"/>
</dbReference>
<keyword evidence="3" id="KW-0489">Methyltransferase</keyword>
<dbReference type="PANTHER" id="PTHR43648:SF1">
    <property type="entry name" value="ELECTRON TRANSFER FLAVOPROTEIN BETA SUBUNIT LYSINE METHYLTRANSFERASE"/>
    <property type="match status" value="1"/>
</dbReference>
<organism evidence="9 10">
    <name type="scientific">Amborella trichopoda</name>
    <dbReference type="NCBI Taxonomy" id="13333"/>
    <lineage>
        <taxon>Eukaryota</taxon>
        <taxon>Viridiplantae</taxon>
        <taxon>Streptophyta</taxon>
        <taxon>Embryophyta</taxon>
        <taxon>Tracheophyta</taxon>
        <taxon>Spermatophyta</taxon>
        <taxon>Magnoliopsida</taxon>
        <taxon>Amborellales</taxon>
        <taxon>Amborellaceae</taxon>
        <taxon>Amborella</taxon>
    </lineage>
</organism>
<keyword evidence="10" id="KW-1185">Reference proteome</keyword>
<dbReference type="KEGG" id="atr:18445037"/>
<keyword evidence="5" id="KW-0949">S-adenosyl-L-methionine</keyword>
<dbReference type="HOGENOM" id="CLU_049382_4_0_1"/>